<comment type="catalytic activity">
    <reaction evidence="1">
        <text>D-glucuronate = D-fructuronate</text>
        <dbReference type="Rhea" id="RHEA:13049"/>
        <dbReference type="ChEBI" id="CHEBI:58720"/>
        <dbReference type="ChEBI" id="CHEBI:59863"/>
        <dbReference type="EC" id="5.3.1.12"/>
    </reaction>
</comment>
<organism evidence="9 10">
    <name type="scientific">Roseimaritima multifibrata</name>
    <dbReference type="NCBI Taxonomy" id="1930274"/>
    <lineage>
        <taxon>Bacteria</taxon>
        <taxon>Pseudomonadati</taxon>
        <taxon>Planctomycetota</taxon>
        <taxon>Planctomycetia</taxon>
        <taxon>Pirellulales</taxon>
        <taxon>Pirellulaceae</taxon>
        <taxon>Roseimaritima</taxon>
    </lineage>
</organism>
<dbReference type="AlphaFoldDB" id="A0A517MLS8"/>
<keyword evidence="10" id="KW-1185">Reference proteome</keyword>
<dbReference type="Gene3D" id="3.20.20.140">
    <property type="entry name" value="Metal-dependent hydrolases"/>
    <property type="match status" value="1"/>
</dbReference>
<dbReference type="SUPFAM" id="SSF51556">
    <property type="entry name" value="Metallo-dependent hydrolases"/>
    <property type="match status" value="1"/>
</dbReference>
<comment type="pathway">
    <text evidence="2">Carbohydrate metabolism; pentose and glucuronate interconversion.</text>
</comment>
<evidence type="ECO:0000313" key="9">
    <source>
        <dbReference type="EMBL" id="QDS95848.1"/>
    </source>
</evidence>
<dbReference type="Pfam" id="PF02614">
    <property type="entry name" value="UxaC"/>
    <property type="match status" value="1"/>
</dbReference>
<dbReference type="Proteomes" id="UP000320672">
    <property type="component" value="Chromosome"/>
</dbReference>
<feature type="region of interest" description="Disordered" evidence="8">
    <location>
        <begin position="534"/>
        <end position="828"/>
    </location>
</feature>
<dbReference type="GO" id="GO:0019698">
    <property type="term" value="P:D-galacturonate catabolic process"/>
    <property type="evidence" value="ECO:0007669"/>
    <property type="project" value="TreeGrafter"/>
</dbReference>
<dbReference type="OrthoDB" id="231890at2"/>
<feature type="compositionally biased region" description="Acidic residues" evidence="8">
    <location>
        <begin position="581"/>
        <end position="591"/>
    </location>
</feature>
<protein>
    <recommendedName>
        <fullName evidence="5">Uronate isomerase</fullName>
        <ecNumber evidence="4">5.3.1.12</ecNumber>
    </recommendedName>
</protein>
<dbReference type="EMBL" id="CP036262">
    <property type="protein sequence ID" value="QDS95848.1"/>
    <property type="molecule type" value="Genomic_DNA"/>
</dbReference>
<dbReference type="UniPathway" id="UPA00246"/>
<evidence type="ECO:0000256" key="6">
    <source>
        <dbReference type="ARBA" id="ARBA00023235"/>
    </source>
</evidence>
<evidence type="ECO:0000256" key="2">
    <source>
        <dbReference type="ARBA" id="ARBA00004892"/>
    </source>
</evidence>
<evidence type="ECO:0000313" key="10">
    <source>
        <dbReference type="Proteomes" id="UP000320672"/>
    </source>
</evidence>
<evidence type="ECO:0000256" key="1">
    <source>
        <dbReference type="ARBA" id="ARBA00001165"/>
    </source>
</evidence>
<keyword evidence="6 9" id="KW-0413">Isomerase</keyword>
<name>A0A517MLS8_9BACT</name>
<dbReference type="Gene3D" id="1.10.2020.10">
    <property type="entry name" value="uronate isomerase, domain 2, chain A"/>
    <property type="match status" value="1"/>
</dbReference>
<feature type="compositionally biased region" description="Low complexity" evidence="8">
    <location>
        <begin position="434"/>
        <end position="443"/>
    </location>
</feature>
<dbReference type="PANTHER" id="PTHR30068">
    <property type="entry name" value="URONATE ISOMERASE"/>
    <property type="match status" value="1"/>
</dbReference>
<feature type="compositionally biased region" description="Acidic residues" evidence="8">
    <location>
        <begin position="683"/>
        <end position="712"/>
    </location>
</feature>
<evidence type="ECO:0000256" key="7">
    <source>
        <dbReference type="SAM" id="Coils"/>
    </source>
</evidence>
<feature type="compositionally biased region" description="Acidic residues" evidence="8">
    <location>
        <begin position="726"/>
        <end position="758"/>
    </location>
</feature>
<dbReference type="KEGG" id="rml:FF011L_46490"/>
<evidence type="ECO:0000256" key="4">
    <source>
        <dbReference type="ARBA" id="ARBA00012546"/>
    </source>
</evidence>
<evidence type="ECO:0000256" key="5">
    <source>
        <dbReference type="ARBA" id="ARBA00020555"/>
    </source>
</evidence>
<evidence type="ECO:0000256" key="8">
    <source>
        <dbReference type="SAM" id="MobiDB-lite"/>
    </source>
</evidence>
<dbReference type="GO" id="GO:0008880">
    <property type="term" value="F:glucuronate isomerase activity"/>
    <property type="evidence" value="ECO:0007669"/>
    <property type="project" value="UniProtKB-EC"/>
</dbReference>
<dbReference type="InterPro" id="IPR032466">
    <property type="entry name" value="Metal_Hydrolase"/>
</dbReference>
<feature type="region of interest" description="Disordered" evidence="8">
    <location>
        <begin position="426"/>
        <end position="446"/>
    </location>
</feature>
<sequence>MSDSLRQTIYQALADTCLIDPHTHINPHSPASSTLADVLGYHYYTELAHSAGMPREHIEAANLGPKEKVERLVHGLAPLENTAQYSWLIAICQRFFGFEEDKLTPDNWEAVYDAAEEKMRIAEWPDLVLEKSNVEAVFLTNDFDDALEGFDTNKYIPCLRTDDLVFHLGKPEVRERLAACSGIEVSDLGTLREALQQRFEHFTRNGARACAISLPPSFSPTQVTDGRAATALDDVLRSGTSAAPAHQDALARRVFWTLAELCDEYNLPFDLMIGVNRGVYPAGVYQGQDLYDSRVSLIQYRELFNAFPEVKFPISVLASVTNQELVSYAWIFPNVLTNGHWWYSNTPSFIERDATARLEAVPQTKQIGYYSDAYKLEFVWPKFDMYRQILAKILTESFVIARGWSEERAIALGKQILRGNVETIFPAREPSPPAEEAVPSDSSTADSWDIAGATGAAVIAPAAGAIAGVFTEPYQASEIEKEAEIEAEIEEAAEEIEAAAEAQIEQAVEEIEEAAEAEIEEAAEEIEEALYDADGDDDEPMEFATIDSSEDMTPEPEVAFDTDQEVADEEDDAELWTGPEETLEVATEENSIEIKDPLAELETESPGLETELSAAEIELSEPEGDRSEPAVELPELETESLVLETESLDIDVSLPETETDPLALAPEATETTETTEAASEIVFDLDQEASDEEDDDELWTGAEESLEIESAEPESPTAEATPEIVFDSDQEASDEEDDALLWGTDSDDEEDEDSEGDLTIEPPFNEPPPTELPGLEEYTELNDSGTVMPPDDSEEEGFGLLSDGSSVFESDEENTDSEDDGKDTPSPN</sequence>
<feature type="compositionally biased region" description="Low complexity" evidence="8">
    <location>
        <begin position="713"/>
        <end position="724"/>
    </location>
</feature>
<accession>A0A517MLS8</accession>
<comment type="similarity">
    <text evidence="3">Belongs to the metallo-dependent hydrolases superfamily. Uronate isomerase family.</text>
</comment>
<feature type="compositionally biased region" description="Acidic residues" evidence="8">
    <location>
        <begin position="809"/>
        <end position="821"/>
    </location>
</feature>
<feature type="compositionally biased region" description="Acidic residues" evidence="8">
    <location>
        <begin position="548"/>
        <end position="574"/>
    </location>
</feature>
<gene>
    <name evidence="9" type="ORF">FF011L_46490</name>
</gene>
<evidence type="ECO:0000256" key="3">
    <source>
        <dbReference type="ARBA" id="ARBA00008397"/>
    </source>
</evidence>
<feature type="compositionally biased region" description="Low complexity" evidence="8">
    <location>
        <begin position="661"/>
        <end position="680"/>
    </location>
</feature>
<dbReference type="RefSeq" id="WP_145354075.1">
    <property type="nucleotide sequence ID" value="NZ_CP036262.1"/>
</dbReference>
<dbReference type="EC" id="5.3.1.12" evidence="4"/>
<reference evidence="9 10" key="1">
    <citation type="submission" date="2019-02" db="EMBL/GenBank/DDBJ databases">
        <title>Deep-cultivation of Planctomycetes and their phenomic and genomic characterization uncovers novel biology.</title>
        <authorList>
            <person name="Wiegand S."/>
            <person name="Jogler M."/>
            <person name="Boedeker C."/>
            <person name="Pinto D."/>
            <person name="Vollmers J."/>
            <person name="Rivas-Marin E."/>
            <person name="Kohn T."/>
            <person name="Peeters S.H."/>
            <person name="Heuer A."/>
            <person name="Rast P."/>
            <person name="Oberbeckmann S."/>
            <person name="Bunk B."/>
            <person name="Jeske O."/>
            <person name="Meyerdierks A."/>
            <person name="Storesund J.E."/>
            <person name="Kallscheuer N."/>
            <person name="Luecker S."/>
            <person name="Lage O.M."/>
            <person name="Pohl T."/>
            <person name="Merkel B.J."/>
            <person name="Hornburger P."/>
            <person name="Mueller R.-W."/>
            <person name="Bruemmer F."/>
            <person name="Labrenz M."/>
            <person name="Spormann A.M."/>
            <person name="Op den Camp H."/>
            <person name="Overmann J."/>
            <person name="Amann R."/>
            <person name="Jetten M.S.M."/>
            <person name="Mascher T."/>
            <person name="Medema M.H."/>
            <person name="Devos D.P."/>
            <person name="Kaster A.-K."/>
            <person name="Ovreas L."/>
            <person name="Rohde M."/>
            <person name="Galperin M.Y."/>
            <person name="Jogler C."/>
        </authorList>
    </citation>
    <scope>NUCLEOTIDE SEQUENCE [LARGE SCALE GENOMIC DNA]</scope>
    <source>
        <strain evidence="9 10">FF011L</strain>
    </source>
</reference>
<dbReference type="InterPro" id="IPR003766">
    <property type="entry name" value="Uronate_isomerase"/>
</dbReference>
<keyword evidence="7" id="KW-0175">Coiled coil</keyword>
<proteinExistence type="inferred from homology"/>
<feature type="coiled-coil region" evidence="7">
    <location>
        <begin position="475"/>
        <end position="532"/>
    </location>
</feature>
<dbReference type="PANTHER" id="PTHR30068:SF3">
    <property type="entry name" value="PHOSPHOLIPID_GLYCEROL ACYLTRANSFERASE DOMAIN-CONTAINING PROTEIN"/>
    <property type="match status" value="1"/>
</dbReference>
<dbReference type="GO" id="GO:0042840">
    <property type="term" value="P:D-glucuronate catabolic process"/>
    <property type="evidence" value="ECO:0007669"/>
    <property type="project" value="TreeGrafter"/>
</dbReference>